<evidence type="ECO:0000313" key="2">
    <source>
        <dbReference type="EMBL" id="RAL46243.1"/>
    </source>
</evidence>
<dbReference type="EMBL" id="NQVE01000124">
    <property type="protein sequence ID" value="RAL46243.1"/>
    <property type="molecule type" value="Genomic_DNA"/>
</dbReference>
<reference evidence="2 3" key="1">
    <citation type="submission" date="2018-06" db="EMBL/GenBank/DDBJ databases">
        <title>The Genome of Cuscuta australis (Dodder) Provides Insight into the Evolution of Plant Parasitism.</title>
        <authorList>
            <person name="Liu H."/>
        </authorList>
    </citation>
    <scope>NUCLEOTIDE SEQUENCE [LARGE SCALE GENOMIC DNA]</scope>
    <source>
        <strain evidence="3">cv. Yunnan</strain>
        <tissue evidence="2">Vines</tissue>
    </source>
</reference>
<accession>A0A328DQH0</accession>
<dbReference type="Proteomes" id="UP000249390">
    <property type="component" value="Unassembled WGS sequence"/>
</dbReference>
<protein>
    <submittedName>
        <fullName evidence="2">Uncharacterized protein</fullName>
    </submittedName>
</protein>
<sequence>MARKDPTMLPPTSGKTGNLERGFTLPFRSTWTGYFMRCPLISVTSSAANCCQLVSPIDLMRLTHSKDSGRLKQSSTTPKCSAQRDILYP</sequence>
<comment type="caution">
    <text evidence="2">The sequence shown here is derived from an EMBL/GenBank/DDBJ whole genome shotgun (WGS) entry which is preliminary data.</text>
</comment>
<feature type="compositionally biased region" description="Polar residues" evidence="1">
    <location>
        <begin position="71"/>
        <end position="80"/>
    </location>
</feature>
<gene>
    <name evidence="2" type="ORF">DM860_016676</name>
</gene>
<feature type="region of interest" description="Disordered" evidence="1">
    <location>
        <begin position="65"/>
        <end position="89"/>
    </location>
</feature>
<feature type="region of interest" description="Disordered" evidence="1">
    <location>
        <begin position="1"/>
        <end position="20"/>
    </location>
</feature>
<evidence type="ECO:0000256" key="1">
    <source>
        <dbReference type="SAM" id="MobiDB-lite"/>
    </source>
</evidence>
<name>A0A328DQH0_9ASTE</name>
<evidence type="ECO:0000313" key="3">
    <source>
        <dbReference type="Proteomes" id="UP000249390"/>
    </source>
</evidence>
<dbReference type="AlphaFoldDB" id="A0A328DQH0"/>
<organism evidence="2 3">
    <name type="scientific">Cuscuta australis</name>
    <dbReference type="NCBI Taxonomy" id="267555"/>
    <lineage>
        <taxon>Eukaryota</taxon>
        <taxon>Viridiplantae</taxon>
        <taxon>Streptophyta</taxon>
        <taxon>Embryophyta</taxon>
        <taxon>Tracheophyta</taxon>
        <taxon>Spermatophyta</taxon>
        <taxon>Magnoliopsida</taxon>
        <taxon>eudicotyledons</taxon>
        <taxon>Gunneridae</taxon>
        <taxon>Pentapetalae</taxon>
        <taxon>asterids</taxon>
        <taxon>lamiids</taxon>
        <taxon>Solanales</taxon>
        <taxon>Convolvulaceae</taxon>
        <taxon>Cuscuteae</taxon>
        <taxon>Cuscuta</taxon>
        <taxon>Cuscuta subgen. Grammica</taxon>
        <taxon>Cuscuta sect. Cleistogrammica</taxon>
    </lineage>
</organism>
<keyword evidence="3" id="KW-1185">Reference proteome</keyword>
<proteinExistence type="predicted"/>